<evidence type="ECO:0000313" key="2">
    <source>
        <dbReference type="EMBL" id="EYB67014.1"/>
    </source>
</evidence>
<feature type="compositionally biased region" description="Acidic residues" evidence="1">
    <location>
        <begin position="347"/>
        <end position="359"/>
    </location>
</feature>
<protein>
    <submittedName>
        <fullName evidence="2">Uncharacterized protein</fullName>
    </submittedName>
</protein>
<organism evidence="2 3">
    <name type="scientific">Deinococcus phoenicis</name>
    <dbReference type="NCBI Taxonomy" id="1476583"/>
    <lineage>
        <taxon>Bacteria</taxon>
        <taxon>Thermotogati</taxon>
        <taxon>Deinococcota</taxon>
        <taxon>Deinococci</taxon>
        <taxon>Deinococcales</taxon>
        <taxon>Deinococcaceae</taxon>
        <taxon>Deinococcus</taxon>
    </lineage>
</organism>
<dbReference type="EMBL" id="JHAC01000050">
    <property type="protein sequence ID" value="EYB67014.1"/>
    <property type="molecule type" value="Genomic_DNA"/>
</dbReference>
<dbReference type="AlphaFoldDB" id="A0A016QMM8"/>
<accession>A0A016QMM8</accession>
<reference evidence="2 3" key="1">
    <citation type="submission" date="2014-03" db="EMBL/GenBank/DDBJ databases">
        <title>Draft genome sequence of Deinococcus phoenicis 1P10ME.</title>
        <authorList>
            <person name="Stepanov V.G."/>
            <person name="Vaishampayan P."/>
            <person name="Venkateswaran K."/>
            <person name="Fox G.E."/>
        </authorList>
    </citation>
    <scope>NUCLEOTIDE SEQUENCE [LARGE SCALE GENOMIC DNA]</scope>
    <source>
        <strain evidence="2 3">1P10ME</strain>
    </source>
</reference>
<dbReference type="STRING" id="1476583.DEIPH_ctg052orf0007"/>
<proteinExistence type="predicted"/>
<feature type="region of interest" description="Disordered" evidence="1">
    <location>
        <begin position="334"/>
        <end position="375"/>
    </location>
</feature>
<dbReference type="Proteomes" id="UP000020492">
    <property type="component" value="Unassembled WGS sequence"/>
</dbReference>
<evidence type="ECO:0000313" key="3">
    <source>
        <dbReference type="Proteomes" id="UP000020492"/>
    </source>
</evidence>
<feature type="region of interest" description="Disordered" evidence="1">
    <location>
        <begin position="610"/>
        <end position="645"/>
    </location>
</feature>
<dbReference type="RefSeq" id="WP_034359308.1">
    <property type="nucleotide sequence ID" value="NZ_JHAC01000050.1"/>
</dbReference>
<gene>
    <name evidence="2" type="ORF">DEIPH_ctg052orf0007</name>
</gene>
<feature type="compositionally biased region" description="Basic and acidic residues" evidence="1">
    <location>
        <begin position="614"/>
        <end position="629"/>
    </location>
</feature>
<name>A0A016QMM8_9DEIO</name>
<evidence type="ECO:0000256" key="1">
    <source>
        <dbReference type="SAM" id="MobiDB-lite"/>
    </source>
</evidence>
<comment type="caution">
    <text evidence="2">The sequence shown here is derived from an EMBL/GenBank/DDBJ whole genome shotgun (WGS) entry which is preliminary data.</text>
</comment>
<keyword evidence="3" id="KW-1185">Reference proteome</keyword>
<sequence length="819" mass="88754">MPIILLGRRRQAGAAPFEFSSRIRLTPRRTAFVFRSYVRPPENVPFAFGSLIRLRTARMAVRFTSYAGLRPGSSGGSPGLPPGTPVNVIPGAIPKRWELSCPLGRAVRSSYQHDGETETVTLTLKTDARPGETLKVFASLGDAPAIARHLTVDRRQYEITRSRTEGTTTVIRAYNAAAERARTFALPELVEWVRSPRLDYPGDYVTQPGLLPASPPPLPPLRRVGVSDLVRRGCAAAGVPFSLIGPDPFAGETWQEKRREYSTGGRTPADLFGDTYGALGYRLIVRGDALYGVPPGESLTGEGDAFTRCEIESLTERGEGAQVPGRIRLSAAERTVLGPVVPRDPDSDPEEAEEGEQTEEDKRRSWKETTPTENGFTVSTGYVWNGLLRQEQQVEIGRVEVTEGVPPDQIDRYGLSGGYRAVPIYAHNEDGSQGALTSYSVTRTFDRVLISDTKTTYSYHPDCPEALVRQQTTKRGFGYTLSTQARMVGVSGTLFSASLPGGDLVENQTEIITQAWYEEGDLAGYLKSRRTAGKRLVSVEQARAEDEPDQRGPLQSREYVTQTLGEVYRKIGPVWHRHYGTTGGATVPLYDLDSQEAVRLTVRTGALQTGSEVMRNEPPRVEWPKRGQTPEEGEGADTDPDGRLRNEISLPQHAAWRVEGGGTGTAEQTFGMLETPTKLPWFAALIAHANGPRVVQEAQLSVPRGLLPGALISSPVSGVVESLSISTDGPKGTASLTAAQVTAPPLTDLPWAAENDRERGFVVSVSGAQVMVNVPYLAGSNVAYHPRLATLLRGFSEPEVGGVVEIATNNAGRSVIAGG</sequence>
<dbReference type="PATRIC" id="fig|1476583.3.peg.2873"/>